<protein>
    <recommendedName>
        <fullName evidence="2">histidine kinase</fullName>
        <ecNumber evidence="2">2.7.13.3</ecNumber>
    </recommendedName>
</protein>
<dbReference type="InterPro" id="IPR003594">
    <property type="entry name" value="HATPase_dom"/>
</dbReference>
<evidence type="ECO:0000259" key="5">
    <source>
        <dbReference type="PROSITE" id="PS50112"/>
    </source>
</evidence>
<evidence type="ECO:0000313" key="6">
    <source>
        <dbReference type="EMBL" id="GFM37576.1"/>
    </source>
</evidence>
<evidence type="ECO:0000313" key="7">
    <source>
        <dbReference type="Proteomes" id="UP000503820"/>
    </source>
</evidence>
<dbReference type="InterPro" id="IPR001610">
    <property type="entry name" value="PAC"/>
</dbReference>
<dbReference type="AlphaFoldDB" id="A0A7J0BV39"/>
<keyword evidence="7" id="KW-1185">Reference proteome</keyword>
<evidence type="ECO:0000256" key="2">
    <source>
        <dbReference type="ARBA" id="ARBA00012438"/>
    </source>
</evidence>
<dbReference type="Pfam" id="PF13426">
    <property type="entry name" value="PAS_9"/>
    <property type="match status" value="1"/>
</dbReference>
<dbReference type="Gene3D" id="3.30.565.10">
    <property type="entry name" value="Histidine kinase-like ATPase, C-terminal domain"/>
    <property type="match status" value="1"/>
</dbReference>
<dbReference type="SUPFAM" id="SSF47384">
    <property type="entry name" value="Homodimeric domain of signal transducing histidine kinase"/>
    <property type="match status" value="1"/>
</dbReference>
<dbReference type="EMBL" id="BLVP01000008">
    <property type="protein sequence ID" value="GFM37576.1"/>
    <property type="molecule type" value="Genomic_DNA"/>
</dbReference>
<name>A0A7J0BV39_9BACT</name>
<reference evidence="6 7" key="1">
    <citation type="submission" date="2020-05" db="EMBL/GenBank/DDBJ databases">
        <title>Draft genome sequence of Desulfovibrio psychrotolerans JS1T.</title>
        <authorList>
            <person name="Ueno A."/>
            <person name="Tamazawa S."/>
            <person name="Tamamura S."/>
            <person name="Murakami T."/>
            <person name="Kiyama T."/>
            <person name="Inomata H."/>
            <person name="Amano Y."/>
            <person name="Miyakawa K."/>
            <person name="Tamaki H."/>
            <person name="Naganuma T."/>
            <person name="Kaneko K."/>
        </authorList>
    </citation>
    <scope>NUCLEOTIDE SEQUENCE [LARGE SCALE GENOMIC DNA]</scope>
    <source>
        <strain evidence="6 7">JS1</strain>
    </source>
</reference>
<dbReference type="SMART" id="SM00091">
    <property type="entry name" value="PAS"/>
    <property type="match status" value="3"/>
</dbReference>
<dbReference type="PROSITE" id="PS50112">
    <property type="entry name" value="PAS"/>
    <property type="match status" value="2"/>
</dbReference>
<feature type="domain" description="PAS" evidence="5">
    <location>
        <begin position="244"/>
        <end position="316"/>
    </location>
</feature>
<dbReference type="SMART" id="SM00387">
    <property type="entry name" value="HATPase_c"/>
    <property type="match status" value="1"/>
</dbReference>
<comment type="catalytic activity">
    <reaction evidence="1">
        <text>ATP + protein L-histidine = ADP + protein N-phospho-L-histidine.</text>
        <dbReference type="EC" id="2.7.13.3"/>
    </reaction>
</comment>
<dbReference type="PRINTS" id="PR00344">
    <property type="entry name" value="BCTRLSENSOR"/>
</dbReference>
<evidence type="ECO:0000256" key="3">
    <source>
        <dbReference type="ARBA" id="ARBA00022553"/>
    </source>
</evidence>
<dbReference type="InterPro" id="IPR036890">
    <property type="entry name" value="HATPase_C_sf"/>
</dbReference>
<dbReference type="SMART" id="SM00086">
    <property type="entry name" value="PAC"/>
    <property type="match status" value="2"/>
</dbReference>
<dbReference type="PANTHER" id="PTHR43065">
    <property type="entry name" value="SENSOR HISTIDINE KINASE"/>
    <property type="match status" value="1"/>
</dbReference>
<sequence>MKNTDYRLLLQHSPFGYAYHRLITDEAGKPADYIFLEINPAFENLTGLTAINTIGRPVTEVIPGIATGTVDWIAFHGEVALHGGVKEFEMYSEQLKRWYKGQVFSPEKHHFAVIFVDITTEVEKTAELENFFSVNLDLLCIADTSGRFLKVNKAWETILGYPVHEIQQMSFLDFVHPEDLQATIDILARLERQEDVCQFVNRYRCHDGSYRIIDWHSRPNGNLIYAAARDVTRQKLLESELTQSHERFRSLVDSSPFGMVLASRDGTVLFVNEECTRMLGYTREDIPNTDALWQHTHPKEEDRCLARRLWHAMDSNSASAPPCDFLLATKDGKKRDVEFRIKPIGSEMLVILNDVTERKRTAELLVQSEKMHSVGGLVAGVAHEINNPLGGILQGVQNIYRRLSPDMEANHQSAASAGCALDNIHAYLRLRKIDRMLEGIQECGQRAADIVTSMLSFSRKSETAFAPHALPTLAERAINLTRSDYDLKQNYDFRKVEIIRDYAPDLSPVECSATEIVQVLFNLVRNAAQAIAKQPDRNDIGRITIRLRQEGEWAIIIVKDNGPGMDNETRRRAFEPFFTTKPPGEGTGLGLPVSFLIISRNHNGEMFIETAPGQGTAFHIRLPVNHAAAMAGRLQNMEQAL</sequence>
<dbReference type="InterPro" id="IPR013655">
    <property type="entry name" value="PAS_fold_3"/>
</dbReference>
<dbReference type="Gene3D" id="1.10.287.130">
    <property type="match status" value="1"/>
</dbReference>
<dbReference type="CDD" id="cd00082">
    <property type="entry name" value="HisKA"/>
    <property type="match status" value="1"/>
</dbReference>
<dbReference type="PANTHER" id="PTHR43065:SF42">
    <property type="entry name" value="TWO-COMPONENT SENSOR PPRA"/>
    <property type="match status" value="1"/>
</dbReference>
<feature type="domain" description="Histidine kinase" evidence="4">
    <location>
        <begin position="380"/>
        <end position="626"/>
    </location>
</feature>
<dbReference type="PROSITE" id="PS50109">
    <property type="entry name" value="HIS_KIN"/>
    <property type="match status" value="1"/>
</dbReference>
<dbReference type="SUPFAM" id="SSF55785">
    <property type="entry name" value="PYP-like sensor domain (PAS domain)"/>
    <property type="match status" value="3"/>
</dbReference>
<dbReference type="NCBIfam" id="TIGR00229">
    <property type="entry name" value="sensory_box"/>
    <property type="match status" value="2"/>
</dbReference>
<organism evidence="6 7">
    <name type="scientific">Desulfovibrio psychrotolerans</name>
    <dbReference type="NCBI Taxonomy" id="415242"/>
    <lineage>
        <taxon>Bacteria</taxon>
        <taxon>Pseudomonadati</taxon>
        <taxon>Thermodesulfobacteriota</taxon>
        <taxon>Desulfovibrionia</taxon>
        <taxon>Desulfovibrionales</taxon>
        <taxon>Desulfovibrionaceae</taxon>
        <taxon>Desulfovibrio</taxon>
    </lineage>
</organism>
<dbReference type="Gene3D" id="3.30.450.20">
    <property type="entry name" value="PAS domain"/>
    <property type="match status" value="3"/>
</dbReference>
<dbReference type="InterPro" id="IPR004358">
    <property type="entry name" value="Sig_transdc_His_kin-like_C"/>
</dbReference>
<accession>A0A7J0BV39</accession>
<dbReference type="InterPro" id="IPR005467">
    <property type="entry name" value="His_kinase_dom"/>
</dbReference>
<comment type="caution">
    <text evidence="6">The sequence shown here is derived from an EMBL/GenBank/DDBJ whole genome shotgun (WGS) entry which is preliminary data.</text>
</comment>
<dbReference type="SUPFAM" id="SSF55874">
    <property type="entry name" value="ATPase domain of HSP90 chaperone/DNA topoisomerase II/histidine kinase"/>
    <property type="match status" value="1"/>
</dbReference>
<feature type="domain" description="PAS" evidence="5">
    <location>
        <begin position="124"/>
        <end position="194"/>
    </location>
</feature>
<dbReference type="Proteomes" id="UP000503820">
    <property type="component" value="Unassembled WGS sequence"/>
</dbReference>
<dbReference type="InterPro" id="IPR036097">
    <property type="entry name" value="HisK_dim/P_sf"/>
</dbReference>
<keyword evidence="3" id="KW-0597">Phosphoprotein</keyword>
<dbReference type="GO" id="GO:0000155">
    <property type="term" value="F:phosphorelay sensor kinase activity"/>
    <property type="evidence" value="ECO:0007669"/>
    <property type="project" value="InterPro"/>
</dbReference>
<dbReference type="InterPro" id="IPR003661">
    <property type="entry name" value="HisK_dim/P_dom"/>
</dbReference>
<dbReference type="Pfam" id="PF13188">
    <property type="entry name" value="PAS_8"/>
    <property type="match status" value="1"/>
</dbReference>
<dbReference type="InterPro" id="IPR035965">
    <property type="entry name" value="PAS-like_dom_sf"/>
</dbReference>
<dbReference type="RefSeq" id="WP_174410157.1">
    <property type="nucleotide sequence ID" value="NZ_BLVP01000008.1"/>
</dbReference>
<dbReference type="EC" id="2.7.13.3" evidence="2"/>
<gene>
    <name evidence="6" type="ORF">DSM19430T_22600</name>
</gene>
<dbReference type="Pfam" id="PF08447">
    <property type="entry name" value="PAS_3"/>
    <property type="match status" value="1"/>
</dbReference>
<evidence type="ECO:0000259" key="4">
    <source>
        <dbReference type="PROSITE" id="PS50109"/>
    </source>
</evidence>
<dbReference type="Pfam" id="PF02518">
    <property type="entry name" value="HATPase_c"/>
    <property type="match status" value="1"/>
</dbReference>
<dbReference type="CDD" id="cd00130">
    <property type="entry name" value="PAS"/>
    <property type="match status" value="2"/>
</dbReference>
<proteinExistence type="predicted"/>
<evidence type="ECO:0000256" key="1">
    <source>
        <dbReference type="ARBA" id="ARBA00000085"/>
    </source>
</evidence>
<dbReference type="InterPro" id="IPR000014">
    <property type="entry name" value="PAS"/>
</dbReference>
<dbReference type="SMART" id="SM00388">
    <property type="entry name" value="HisKA"/>
    <property type="match status" value="1"/>
</dbReference>